<dbReference type="EMBL" id="UINC01045223">
    <property type="protein sequence ID" value="SVB51720.1"/>
    <property type="molecule type" value="Genomic_DNA"/>
</dbReference>
<reference evidence="1" key="1">
    <citation type="submission" date="2018-05" db="EMBL/GenBank/DDBJ databases">
        <authorList>
            <person name="Lanie J.A."/>
            <person name="Ng W.-L."/>
            <person name="Kazmierczak K.M."/>
            <person name="Andrzejewski T.M."/>
            <person name="Davidsen T.M."/>
            <person name="Wayne K.J."/>
            <person name="Tettelin H."/>
            <person name="Glass J.I."/>
            <person name="Rusch D."/>
            <person name="Podicherti R."/>
            <person name="Tsui H.-C.T."/>
            <person name="Winkler M.E."/>
        </authorList>
    </citation>
    <scope>NUCLEOTIDE SEQUENCE</scope>
</reference>
<organism evidence="1">
    <name type="scientific">marine metagenome</name>
    <dbReference type="NCBI Taxonomy" id="408172"/>
    <lineage>
        <taxon>unclassified sequences</taxon>
        <taxon>metagenomes</taxon>
        <taxon>ecological metagenomes</taxon>
    </lineage>
</organism>
<name>A0A382ELY3_9ZZZZ</name>
<protein>
    <submittedName>
        <fullName evidence="1">Uncharacterized protein</fullName>
    </submittedName>
</protein>
<accession>A0A382ELY3</accession>
<proteinExistence type="predicted"/>
<sequence length="96" mass="10911">MEEYRMGLSSIRPPQDDYVSFFQCLVGTRAASRSEDRRQTDDAGSVSGAVTAVNIVTADYRASEFLRHKIHLVRRLRATKHPDCRPTMLINDLLET</sequence>
<evidence type="ECO:0000313" key="1">
    <source>
        <dbReference type="EMBL" id="SVB51720.1"/>
    </source>
</evidence>
<gene>
    <name evidence="1" type="ORF">METZ01_LOCUS204574</name>
</gene>
<dbReference type="AlphaFoldDB" id="A0A382ELY3"/>